<gene>
    <name evidence="1" type="ORF">KB213_10625</name>
</gene>
<reference evidence="1 2" key="1">
    <citation type="submission" date="2021-04" db="EMBL/GenBank/DDBJ databases">
        <title>The complete genome sequence of Neokomagataea sp. TBRC 2177.</title>
        <authorList>
            <person name="Charoenyingcharoen P."/>
            <person name="Yukphan P."/>
        </authorList>
    </citation>
    <scope>NUCLEOTIDE SEQUENCE [LARGE SCALE GENOMIC DNA]</scope>
    <source>
        <strain evidence="1 2">TBRC 2177</strain>
    </source>
</reference>
<evidence type="ECO:0000313" key="2">
    <source>
        <dbReference type="Proteomes" id="UP000677812"/>
    </source>
</evidence>
<name>A0ABS5E9C1_9PROT</name>
<dbReference type="EMBL" id="JAGRQH010000009">
    <property type="protein sequence ID" value="MBR0560504.1"/>
    <property type="molecule type" value="Genomic_DNA"/>
</dbReference>
<comment type="caution">
    <text evidence="1">The sequence shown here is derived from an EMBL/GenBank/DDBJ whole genome shotgun (WGS) entry which is preliminary data.</text>
</comment>
<dbReference type="Proteomes" id="UP000677812">
    <property type="component" value="Unassembled WGS sequence"/>
</dbReference>
<sequence>MENKKYKIELKIIPDFEGEVVKPPITVRTDKRKKAPVAKGNPFQITRNQHLLPKKILDRISGNRKLLDVVSLRHKIKTHVSTDNPLFCVNRCWDENCETKISKPIEDDFQRLCDKIESNTEMSFSKDQNDICNRLYNLWYLRGNFSKNPLNDIYLSKIKTFSTIEQMKKDELEKNNIIYGENGKIDSRFIHGLIINHELKTLMDKSYKYWYIWVFEEGDYIFSIIPLFQAIPVTRNIVLMPIPQNKSRNENRTTKSFNRQIIEKSYKYSDIFASYNIDNCLGIRADI</sequence>
<evidence type="ECO:0000313" key="1">
    <source>
        <dbReference type="EMBL" id="MBR0560504.1"/>
    </source>
</evidence>
<protein>
    <submittedName>
        <fullName evidence="1">Uncharacterized protein</fullName>
    </submittedName>
</protein>
<proteinExistence type="predicted"/>
<accession>A0ABS5E9C1</accession>
<keyword evidence="2" id="KW-1185">Reference proteome</keyword>
<dbReference type="RefSeq" id="WP_211682964.1">
    <property type="nucleotide sequence ID" value="NZ_JAGRQH010000009.1"/>
</dbReference>
<organism evidence="1 2">
    <name type="scientific">Neokomagataea anthophila</name>
    <dbReference type="NCBI Taxonomy" id="2826925"/>
    <lineage>
        <taxon>Bacteria</taxon>
        <taxon>Pseudomonadati</taxon>
        <taxon>Pseudomonadota</taxon>
        <taxon>Alphaproteobacteria</taxon>
        <taxon>Acetobacterales</taxon>
        <taxon>Acetobacteraceae</taxon>
        <taxon>Neokomagataea</taxon>
    </lineage>
</organism>